<keyword evidence="4" id="KW-1185">Reference proteome</keyword>
<dbReference type="AlphaFoldDB" id="A0A9X0R9A5"/>
<protein>
    <submittedName>
        <fullName evidence="3">LysM peptidoglycan-binding domain-containing protein</fullName>
    </submittedName>
</protein>
<evidence type="ECO:0000259" key="2">
    <source>
        <dbReference type="PROSITE" id="PS51782"/>
    </source>
</evidence>
<name>A0A9X0R9A5_VIBME</name>
<dbReference type="Gene3D" id="3.10.350.10">
    <property type="entry name" value="LysM domain"/>
    <property type="match status" value="1"/>
</dbReference>
<sequence>MSTHLIQPGDTLSALAKRYNTDIATLKRLNAQQIKDIDLIYNGNTLVLPEIHDVASGEREAKQILSNERLTLSECSVPQFVDALYVPEHPNTRKQMLILLTEEAKKYVLEDNQRCKAALQGDKKTVLKQLTKLGVMDQFNSIAHEAFLKRIDEQKAQDYREALLEHMALSHCYQNNILQLPLENERIGLSRIIARQQQIEKQYQDALRDIEQRSQGSSWLPIGGMMGEIMLTKDAIAGAENHRVAQLKKLQQSLIKQLEKSIQGFEKEAMEFAAKTSLEEQGKHYQFSDKHAYYTSNVELKIYNALETIKKQRKKLELCDDIDSADLTVSTAIPSLKAAYESYQYWQGTAHTVLNRLMSQIGSWNPRAFFTNTKSDNRLQNPDFYAAVYQLNQTGTVLKEQCLTEDELFKGWEQVEQVRIAIKEQRASIADLQKLLNSIERQTPIDSAMGYYCVYVLNLLLLQEVALRVDNFAERLGENAQYAQYVKSLLRYAEAAQQRRASLLTLATQKAKAPHWDYLKRDITFIGDVPVWDDSSRTVLMNETQWQPQNLNNQIFANSGINQRTVVECALSSDPTTALYILSDSPVLSSDVAENKKCTSVVSLDLATLAAREKGKISAGLKKALGSESVLKSLKFEQTATWANIEDIVFPWQMKDFENEMFGINTAYETSGGVQFARYVYSAEAKVDHELIKADSSTLVKVDLNAGFTLASAERCFTIRLPNTGALPLDIPYRVRESHERRIKNIGTAVLVIEGKVYGVLGASLKLGTELHIGNIEEARAGFGAQQVKSLGIKGTVPSLADYSSYTVSSLGTRGNNDNAIGAGIKAEASAFAGLEAGGMLSCKYLWTKDQKSLPQNLFKVSQDFKMSLGIGYDGVLQCTFQNGRFIFITALGASTGLGIGGKFATELNPAAANDFFAALLAVMQNSGFQRFEFFDESGEVNTFAAFNKILTVAAAFGLTVGQVMMLPFNIISNMEKQASDKDNAYFVANFLLSKEHQRENQQWIANMPAETLAKLLSVLVHYNDIPSMAIFQSQREQRKNAATRNENQRKAINQILLWLGGEKANQSGMRRFENALQRMGLVDPTQLDKAEQWPRYAKNVLSLRDFFSKAFSQPYENPNDQDKSNYMRVLGDDYELFKAYLLRLTEQNKILEKTTLSSARRARLSTDYTALPASDKAQLEHLKASGYRLVNWLPEK</sequence>
<dbReference type="SMART" id="SM00257">
    <property type="entry name" value="LysM"/>
    <property type="match status" value="1"/>
</dbReference>
<dbReference type="CDD" id="cd00118">
    <property type="entry name" value="LysM"/>
    <property type="match status" value="1"/>
</dbReference>
<dbReference type="EMBL" id="JACRUP010000002">
    <property type="protein sequence ID" value="MBC5850645.1"/>
    <property type="molecule type" value="Genomic_DNA"/>
</dbReference>
<dbReference type="RefSeq" id="WP_187025660.1">
    <property type="nucleotide sequence ID" value="NZ_JACRUP010000002.1"/>
</dbReference>
<feature type="coiled-coil region" evidence="1">
    <location>
        <begin position="415"/>
        <end position="442"/>
    </location>
</feature>
<dbReference type="PROSITE" id="PS51782">
    <property type="entry name" value="LYSM"/>
    <property type="match status" value="1"/>
</dbReference>
<dbReference type="InterPro" id="IPR036779">
    <property type="entry name" value="LysM_dom_sf"/>
</dbReference>
<evidence type="ECO:0000313" key="3">
    <source>
        <dbReference type="EMBL" id="MBC5850645.1"/>
    </source>
</evidence>
<feature type="domain" description="LysM" evidence="2">
    <location>
        <begin position="2"/>
        <end position="48"/>
    </location>
</feature>
<proteinExistence type="predicted"/>
<evidence type="ECO:0000256" key="1">
    <source>
        <dbReference type="SAM" id="Coils"/>
    </source>
</evidence>
<gene>
    <name evidence="3" type="ORF">H8Q88_06680</name>
</gene>
<dbReference type="Pfam" id="PF01476">
    <property type="entry name" value="LysM"/>
    <property type="match status" value="1"/>
</dbReference>
<accession>A0A9X0R9A5</accession>
<organism evidence="3 4">
    <name type="scientific">Vibrio metschnikovii</name>
    <dbReference type="NCBI Taxonomy" id="28172"/>
    <lineage>
        <taxon>Bacteria</taxon>
        <taxon>Pseudomonadati</taxon>
        <taxon>Pseudomonadota</taxon>
        <taxon>Gammaproteobacteria</taxon>
        <taxon>Vibrionales</taxon>
        <taxon>Vibrionaceae</taxon>
        <taxon>Vibrio</taxon>
    </lineage>
</organism>
<evidence type="ECO:0000313" key="4">
    <source>
        <dbReference type="Proteomes" id="UP000615796"/>
    </source>
</evidence>
<feature type="coiled-coil region" evidence="1">
    <location>
        <begin position="248"/>
        <end position="275"/>
    </location>
</feature>
<dbReference type="SUPFAM" id="SSF54106">
    <property type="entry name" value="LysM domain"/>
    <property type="match status" value="1"/>
</dbReference>
<comment type="caution">
    <text evidence="3">The sequence shown here is derived from an EMBL/GenBank/DDBJ whole genome shotgun (WGS) entry which is preliminary data.</text>
</comment>
<keyword evidence="1" id="KW-0175">Coiled coil</keyword>
<reference evidence="3" key="1">
    <citation type="submission" date="2020-08" db="EMBL/GenBank/DDBJ databases">
        <title>Genome Sequencing and Pan-Genome Analysis of Migratory bird Vibrio Strains, Inner Mongolia.</title>
        <authorList>
            <person name="Zheng L."/>
        </authorList>
    </citation>
    <scope>NUCLEOTIDE SEQUENCE</scope>
    <source>
        <strain evidence="3">M13F</strain>
    </source>
</reference>
<dbReference type="InterPro" id="IPR018392">
    <property type="entry name" value="LysM"/>
</dbReference>
<dbReference type="Proteomes" id="UP000615796">
    <property type="component" value="Unassembled WGS sequence"/>
</dbReference>